<name>A0A137P7P6_CONC2</name>
<sequence>MSKIDIKLSYNLLSSNNILKYLLDSEKCELSYSCKYIYDKCSIIRLQKLDFNSIHYQSYLDITQKGVYWGDDNYMLKLEYFDDMVNKYKERLLSLNYGHRDYFLIEHFSLKFINLSSFCLYYIEIPITNLKNIIKNLKNLHFLSLIGLTVPYSKNCSQVVDFEFSKYLKELTWGCCYQFELDSTDYLSINQHSRAPSYVNESMLNISLNLITTLKHLEWSIDTLEDAQLFNEAIANNPELISLKAILHCFEWDSFKPISSSKNLTKLSISSNGYSFISDNSMLSKLSNIKALELLNTYDDVAVSIDLLITNCPNLEELSFSYFGNYDEPLIRYIKNIVNLKALIIDCYADTYLFLDSILPESNLEKLEVITYNPIKFNFNNFINMKKLKFVTNSFKVNNFEDKNEIYKQEGLEGWRVITYLTSIWYWKTK</sequence>
<gene>
    <name evidence="1" type="ORF">CONCODRAFT_6411</name>
</gene>
<evidence type="ECO:0000313" key="2">
    <source>
        <dbReference type="Proteomes" id="UP000070444"/>
    </source>
</evidence>
<dbReference type="EMBL" id="KQ964488">
    <property type="protein sequence ID" value="KXN70964.1"/>
    <property type="molecule type" value="Genomic_DNA"/>
</dbReference>
<accession>A0A137P7P6</accession>
<dbReference type="OrthoDB" id="1098139at2759"/>
<keyword evidence="2" id="KW-1185">Reference proteome</keyword>
<reference evidence="1 2" key="1">
    <citation type="journal article" date="2015" name="Genome Biol. Evol.">
        <title>Phylogenomic analyses indicate that early fungi evolved digesting cell walls of algal ancestors of land plants.</title>
        <authorList>
            <person name="Chang Y."/>
            <person name="Wang S."/>
            <person name="Sekimoto S."/>
            <person name="Aerts A.L."/>
            <person name="Choi C."/>
            <person name="Clum A."/>
            <person name="LaButti K.M."/>
            <person name="Lindquist E.A."/>
            <person name="Yee Ngan C."/>
            <person name="Ohm R.A."/>
            <person name="Salamov A.A."/>
            <person name="Grigoriev I.V."/>
            <person name="Spatafora J.W."/>
            <person name="Berbee M.L."/>
        </authorList>
    </citation>
    <scope>NUCLEOTIDE SEQUENCE [LARGE SCALE GENOMIC DNA]</scope>
    <source>
        <strain evidence="1 2">NRRL 28638</strain>
    </source>
</reference>
<proteinExistence type="predicted"/>
<protein>
    <recommendedName>
        <fullName evidence="3">RNI-like protein</fullName>
    </recommendedName>
</protein>
<dbReference type="Proteomes" id="UP000070444">
    <property type="component" value="Unassembled WGS sequence"/>
</dbReference>
<evidence type="ECO:0000313" key="1">
    <source>
        <dbReference type="EMBL" id="KXN70964.1"/>
    </source>
</evidence>
<dbReference type="Gene3D" id="3.80.10.10">
    <property type="entry name" value="Ribonuclease Inhibitor"/>
    <property type="match status" value="1"/>
</dbReference>
<organism evidence="1 2">
    <name type="scientific">Conidiobolus coronatus (strain ATCC 28846 / CBS 209.66 / NRRL 28638)</name>
    <name type="common">Delacroixia coronata</name>
    <dbReference type="NCBI Taxonomy" id="796925"/>
    <lineage>
        <taxon>Eukaryota</taxon>
        <taxon>Fungi</taxon>
        <taxon>Fungi incertae sedis</taxon>
        <taxon>Zoopagomycota</taxon>
        <taxon>Entomophthoromycotina</taxon>
        <taxon>Entomophthoromycetes</taxon>
        <taxon>Entomophthorales</taxon>
        <taxon>Ancylistaceae</taxon>
        <taxon>Conidiobolus</taxon>
    </lineage>
</organism>
<dbReference type="SUPFAM" id="SSF52047">
    <property type="entry name" value="RNI-like"/>
    <property type="match status" value="1"/>
</dbReference>
<dbReference type="AlphaFoldDB" id="A0A137P7P6"/>
<evidence type="ECO:0008006" key="3">
    <source>
        <dbReference type="Google" id="ProtNLM"/>
    </source>
</evidence>
<dbReference type="InterPro" id="IPR032675">
    <property type="entry name" value="LRR_dom_sf"/>
</dbReference>